<accession>A0A941I8N7</accession>
<organism evidence="2 3">
    <name type="scientific">Virgibacillus salarius</name>
    <dbReference type="NCBI Taxonomy" id="447199"/>
    <lineage>
        <taxon>Bacteria</taxon>
        <taxon>Bacillati</taxon>
        <taxon>Bacillota</taxon>
        <taxon>Bacilli</taxon>
        <taxon>Bacillales</taxon>
        <taxon>Bacillaceae</taxon>
        <taxon>Virgibacillus</taxon>
    </lineage>
</organism>
<dbReference type="CDD" id="cd10032">
    <property type="entry name" value="UDG-F6_HDG"/>
    <property type="match status" value="1"/>
</dbReference>
<proteinExistence type="predicted"/>
<keyword evidence="2" id="KW-0378">Hydrolase</keyword>
<dbReference type="SUPFAM" id="SSF52141">
    <property type="entry name" value="Uracil-DNA glycosylase-like"/>
    <property type="match status" value="1"/>
</dbReference>
<keyword evidence="2" id="KW-0326">Glycosidase</keyword>
<dbReference type="GO" id="GO:0033958">
    <property type="term" value="F:DNA-deoxyinosine glycosylase activity"/>
    <property type="evidence" value="ECO:0007669"/>
    <property type="project" value="UniProtKB-EC"/>
</dbReference>
<dbReference type="InterPro" id="IPR026353">
    <property type="entry name" value="Hypoxan-DNA_Glyclase"/>
</dbReference>
<dbReference type="NCBIfam" id="TIGR04274">
    <property type="entry name" value="hypoxanDNAglyco"/>
    <property type="match status" value="1"/>
</dbReference>
<dbReference type="SMART" id="SM00986">
    <property type="entry name" value="UDG"/>
    <property type="match status" value="1"/>
</dbReference>
<dbReference type="Gene3D" id="3.40.470.10">
    <property type="entry name" value="Uracil-DNA glycosylase-like domain"/>
    <property type="match status" value="1"/>
</dbReference>
<evidence type="ECO:0000259" key="1">
    <source>
        <dbReference type="SMART" id="SM00986"/>
    </source>
</evidence>
<dbReference type="SMART" id="SM00987">
    <property type="entry name" value="UreE_C"/>
    <property type="match status" value="1"/>
</dbReference>
<evidence type="ECO:0000313" key="2">
    <source>
        <dbReference type="EMBL" id="MBR7794643.1"/>
    </source>
</evidence>
<dbReference type="InterPro" id="IPR005122">
    <property type="entry name" value="Uracil-DNA_glycosylase-like"/>
</dbReference>
<comment type="caution">
    <text evidence="2">The sequence shown here is derived from an EMBL/GenBank/DDBJ whole genome shotgun (WGS) entry which is preliminary data.</text>
</comment>
<name>A0A941I8N7_9BACI</name>
<keyword evidence="3" id="KW-1185">Reference proteome</keyword>
<reference evidence="2" key="1">
    <citation type="submission" date="2021-04" db="EMBL/GenBank/DDBJ databases">
        <title>Isolation and polyphasic classification of algal microorganism.</title>
        <authorList>
            <person name="Wang S."/>
        </authorList>
    </citation>
    <scope>NUCLEOTIDE SEQUENCE</scope>
    <source>
        <strain evidence="2">720a</strain>
    </source>
</reference>
<dbReference type="Pfam" id="PF03167">
    <property type="entry name" value="UDG"/>
    <property type="match status" value="1"/>
</dbReference>
<gene>
    <name evidence="2" type="ORF">KCX74_01140</name>
</gene>
<feature type="domain" description="Uracil-DNA glycosylase-like" evidence="1">
    <location>
        <begin position="11"/>
        <end position="166"/>
    </location>
</feature>
<dbReference type="EMBL" id="JAGSOT010000002">
    <property type="protein sequence ID" value="MBR7794643.1"/>
    <property type="molecule type" value="Genomic_DNA"/>
</dbReference>
<dbReference type="AlphaFoldDB" id="A0A941I8N7"/>
<protein>
    <submittedName>
        <fullName evidence="2">DNA-deoxyinosine glycosylase</fullName>
        <ecNumber evidence="2">3.2.2.15</ecNumber>
    </submittedName>
</protein>
<evidence type="ECO:0000313" key="3">
    <source>
        <dbReference type="Proteomes" id="UP000675284"/>
    </source>
</evidence>
<dbReference type="RefSeq" id="WP_121604814.1">
    <property type="nucleotide sequence ID" value="NZ_BAAACY010000074.1"/>
</dbReference>
<dbReference type="Proteomes" id="UP000675284">
    <property type="component" value="Unassembled WGS sequence"/>
</dbReference>
<sequence length="171" mass="19529">MDLKNQLTSFQPIVPKRPNVLILGSMPGGISLEKQQYYGNPRNHFWKILFTLFNEPFLERYEDKIIFCKQHGIALWDTIATCYRKGSLDAAIKEEVPNDIIGFIAKHPSIKLIACNGGKAYDILHKHFSIETIPHVTVLKLPSTSPIPGRYTKTFEGKVEAWRVILSYIND</sequence>
<dbReference type="InterPro" id="IPR036895">
    <property type="entry name" value="Uracil-DNA_glycosylase-like_sf"/>
</dbReference>
<dbReference type="EC" id="3.2.2.15" evidence="2"/>